<dbReference type="RefSeq" id="WP_022635700.1">
    <property type="nucleotide sequence ID" value="NZ_ASJR01000001.1"/>
</dbReference>
<dbReference type="STRING" id="1313304.CALK_0137"/>
<proteinExistence type="predicted"/>
<dbReference type="Proteomes" id="UP000017148">
    <property type="component" value="Unassembled WGS sequence"/>
</dbReference>
<reference evidence="6 7" key="1">
    <citation type="journal article" date="2013" name="Environ. Microbiol.">
        <title>Genome analysis of Chitinivibrio alkaliphilus gen. nov., sp. nov., a novel extremely haloalkaliphilic anaerobic chitinolytic bacterium from the candidate phylum Termite Group 3.</title>
        <authorList>
            <person name="Sorokin D.Y."/>
            <person name="Gumerov V.M."/>
            <person name="Rakitin A.L."/>
            <person name="Beletsky A.V."/>
            <person name="Damste J.S."/>
            <person name="Muyzer G."/>
            <person name="Mardanov A.V."/>
            <person name="Ravin N.V."/>
        </authorList>
    </citation>
    <scope>NUCLEOTIDE SEQUENCE [LARGE SCALE GENOMIC DNA]</scope>
    <source>
        <strain evidence="6 7">ACht1</strain>
    </source>
</reference>
<dbReference type="PANTHER" id="PTHR43289:SF6">
    <property type="entry name" value="SERINE_THREONINE-PROTEIN KINASE NEKL-3"/>
    <property type="match status" value="1"/>
</dbReference>
<comment type="caution">
    <text evidence="6">The sequence shown here is derived from an EMBL/GenBank/DDBJ whole genome shotgun (WGS) entry which is preliminary data.</text>
</comment>
<keyword evidence="1" id="KW-0808">Transferase</keyword>
<sequence>MKSIFDYISIDYTDFIGRKLDTITLLDVIGSGGKGVVFSGFQEDLKRRVAVKILPKIKTRQSEIDSFSMEAQIVAGLTHPNIIPIYKMGEEDEFYYQVMHLVEGDNLVSMVQKRKRHPIKQKRFIPVSRAVALICDVLKALSYAHEEFVVHRDIKPANIIIEKKHDRLFVVDFGIAKAPGLVDSMHESIIVGSPLYLSPEQARGGDVDHRSDIYSTAMTLVYLLLGLIPTQLKSPEEVVRCKIASPDSFIYPHLSRLRTDIPKELEGVLLKAIAADPDQRIESSDQFCQLLTPFSEHA</sequence>
<evidence type="ECO:0000259" key="5">
    <source>
        <dbReference type="PROSITE" id="PS50011"/>
    </source>
</evidence>
<keyword evidence="6" id="KW-0723">Serine/threonine-protein kinase</keyword>
<feature type="domain" description="Protein kinase" evidence="5">
    <location>
        <begin position="23"/>
        <end position="298"/>
    </location>
</feature>
<keyword evidence="2" id="KW-0547">Nucleotide-binding</keyword>
<dbReference type="InterPro" id="IPR008271">
    <property type="entry name" value="Ser/Thr_kinase_AS"/>
</dbReference>
<accession>U7D8S7</accession>
<dbReference type="InterPro" id="IPR000719">
    <property type="entry name" value="Prot_kinase_dom"/>
</dbReference>
<name>U7D8S7_9BACT</name>
<evidence type="ECO:0000313" key="7">
    <source>
        <dbReference type="Proteomes" id="UP000017148"/>
    </source>
</evidence>
<dbReference type="Gene3D" id="3.30.200.20">
    <property type="entry name" value="Phosphorylase Kinase, domain 1"/>
    <property type="match status" value="1"/>
</dbReference>
<dbReference type="InterPro" id="IPR011009">
    <property type="entry name" value="Kinase-like_dom_sf"/>
</dbReference>
<keyword evidence="4" id="KW-0067">ATP-binding</keyword>
<keyword evidence="3 6" id="KW-0418">Kinase</keyword>
<evidence type="ECO:0000256" key="1">
    <source>
        <dbReference type="ARBA" id="ARBA00022679"/>
    </source>
</evidence>
<gene>
    <name evidence="6" type="ORF">CALK_0137</name>
</gene>
<dbReference type="AlphaFoldDB" id="U7D8S7"/>
<dbReference type="EMBL" id="ASJR01000001">
    <property type="protein sequence ID" value="ERP39340.1"/>
    <property type="molecule type" value="Genomic_DNA"/>
</dbReference>
<evidence type="ECO:0000313" key="6">
    <source>
        <dbReference type="EMBL" id="ERP39340.1"/>
    </source>
</evidence>
<dbReference type="PROSITE" id="PS00108">
    <property type="entry name" value="PROTEIN_KINASE_ST"/>
    <property type="match status" value="1"/>
</dbReference>
<dbReference type="GO" id="GO:0005524">
    <property type="term" value="F:ATP binding"/>
    <property type="evidence" value="ECO:0007669"/>
    <property type="project" value="UniProtKB-KW"/>
</dbReference>
<dbReference type="Pfam" id="PF00069">
    <property type="entry name" value="Pkinase"/>
    <property type="match status" value="1"/>
</dbReference>
<dbReference type="SUPFAM" id="SSF56112">
    <property type="entry name" value="Protein kinase-like (PK-like)"/>
    <property type="match status" value="1"/>
</dbReference>
<evidence type="ECO:0000256" key="2">
    <source>
        <dbReference type="ARBA" id="ARBA00022741"/>
    </source>
</evidence>
<dbReference type="eggNOG" id="COG0515">
    <property type="taxonomic scope" value="Bacteria"/>
</dbReference>
<dbReference type="OrthoDB" id="9801841at2"/>
<dbReference type="GO" id="GO:0004674">
    <property type="term" value="F:protein serine/threonine kinase activity"/>
    <property type="evidence" value="ECO:0007669"/>
    <property type="project" value="UniProtKB-KW"/>
</dbReference>
<protein>
    <submittedName>
        <fullName evidence="6">Serine/threonine protein kinase</fullName>
    </submittedName>
</protein>
<dbReference type="PANTHER" id="PTHR43289">
    <property type="entry name" value="MITOGEN-ACTIVATED PROTEIN KINASE KINASE KINASE 20-RELATED"/>
    <property type="match status" value="1"/>
</dbReference>
<dbReference type="PROSITE" id="PS50011">
    <property type="entry name" value="PROTEIN_KINASE_DOM"/>
    <property type="match status" value="1"/>
</dbReference>
<dbReference type="CDD" id="cd14014">
    <property type="entry name" value="STKc_PknB_like"/>
    <property type="match status" value="1"/>
</dbReference>
<dbReference type="Gene3D" id="1.10.510.10">
    <property type="entry name" value="Transferase(Phosphotransferase) domain 1"/>
    <property type="match status" value="1"/>
</dbReference>
<organism evidence="6 7">
    <name type="scientific">Chitinivibrio alkaliphilus ACht1</name>
    <dbReference type="NCBI Taxonomy" id="1313304"/>
    <lineage>
        <taxon>Bacteria</taxon>
        <taxon>Pseudomonadati</taxon>
        <taxon>Fibrobacterota</taxon>
        <taxon>Chitinivibrionia</taxon>
        <taxon>Chitinivibrionales</taxon>
        <taxon>Chitinivibrionaceae</taxon>
        <taxon>Chitinivibrio</taxon>
    </lineage>
</organism>
<evidence type="ECO:0000256" key="4">
    <source>
        <dbReference type="ARBA" id="ARBA00022840"/>
    </source>
</evidence>
<dbReference type="SMART" id="SM00220">
    <property type="entry name" value="S_TKc"/>
    <property type="match status" value="1"/>
</dbReference>
<keyword evidence="7" id="KW-1185">Reference proteome</keyword>
<evidence type="ECO:0000256" key="3">
    <source>
        <dbReference type="ARBA" id="ARBA00022777"/>
    </source>
</evidence>